<dbReference type="SMART" id="SM00702">
    <property type="entry name" value="P4Hc"/>
    <property type="match status" value="1"/>
</dbReference>
<evidence type="ECO:0000256" key="1">
    <source>
        <dbReference type="ARBA" id="ARBA00001961"/>
    </source>
</evidence>
<dbReference type="GO" id="GO:0031418">
    <property type="term" value="F:L-ascorbic acid binding"/>
    <property type="evidence" value="ECO:0007669"/>
    <property type="project" value="UniProtKB-KW"/>
</dbReference>
<comment type="cofactor">
    <cofactor evidence="1">
        <name>L-ascorbate</name>
        <dbReference type="ChEBI" id="CHEBI:38290"/>
    </cofactor>
</comment>
<feature type="domain" description="Fe2OG dioxygenase" evidence="7">
    <location>
        <begin position="99"/>
        <end position="196"/>
    </location>
</feature>
<keyword evidence="4" id="KW-0223">Dioxygenase</keyword>
<dbReference type="InterPro" id="IPR045054">
    <property type="entry name" value="P4HA-like"/>
</dbReference>
<keyword evidence="2" id="KW-0479">Metal-binding</keyword>
<dbReference type="InterPro" id="IPR006620">
    <property type="entry name" value="Pro_4_hyd_alph"/>
</dbReference>
<dbReference type="EMBL" id="PVNL01000135">
    <property type="protein sequence ID" value="PRP96315.1"/>
    <property type="molecule type" value="Genomic_DNA"/>
</dbReference>
<dbReference type="GO" id="GO:0004656">
    <property type="term" value="F:procollagen-proline 4-dioxygenase activity"/>
    <property type="evidence" value="ECO:0007669"/>
    <property type="project" value="TreeGrafter"/>
</dbReference>
<comment type="caution">
    <text evidence="8">The sequence shown here is derived from an EMBL/GenBank/DDBJ whole genome shotgun (WGS) entry which is preliminary data.</text>
</comment>
<proteinExistence type="predicted"/>
<dbReference type="Gene3D" id="2.60.120.620">
    <property type="entry name" value="q2cbj1_9rhob like domain"/>
    <property type="match status" value="1"/>
</dbReference>
<dbReference type="GO" id="GO:0005506">
    <property type="term" value="F:iron ion binding"/>
    <property type="evidence" value="ECO:0007669"/>
    <property type="project" value="InterPro"/>
</dbReference>
<dbReference type="AlphaFoldDB" id="A0A2S9XTX8"/>
<evidence type="ECO:0000256" key="2">
    <source>
        <dbReference type="ARBA" id="ARBA00022723"/>
    </source>
</evidence>
<keyword evidence="6" id="KW-0408">Iron</keyword>
<organism evidence="8 9">
    <name type="scientific">Enhygromyxa salina</name>
    <dbReference type="NCBI Taxonomy" id="215803"/>
    <lineage>
        <taxon>Bacteria</taxon>
        <taxon>Pseudomonadati</taxon>
        <taxon>Myxococcota</taxon>
        <taxon>Polyangia</taxon>
        <taxon>Nannocystales</taxon>
        <taxon>Nannocystaceae</taxon>
        <taxon>Enhygromyxa</taxon>
    </lineage>
</organism>
<evidence type="ECO:0000256" key="4">
    <source>
        <dbReference type="ARBA" id="ARBA00022964"/>
    </source>
</evidence>
<dbReference type="InterPro" id="IPR005123">
    <property type="entry name" value="Oxoglu/Fe-dep_dioxygenase_dom"/>
</dbReference>
<dbReference type="PANTHER" id="PTHR10869:SF236">
    <property type="entry name" value="PROLYL 4-HYDROXYLASE ALPHA SUBUNIT DOMAIN-CONTAINING PROTEIN"/>
    <property type="match status" value="1"/>
</dbReference>
<evidence type="ECO:0000256" key="6">
    <source>
        <dbReference type="ARBA" id="ARBA00023004"/>
    </source>
</evidence>
<accession>A0A2S9XTX8</accession>
<gene>
    <name evidence="8" type="ORF">ENSA7_71300</name>
</gene>
<evidence type="ECO:0000256" key="5">
    <source>
        <dbReference type="ARBA" id="ARBA00023002"/>
    </source>
</evidence>
<keyword evidence="5" id="KW-0560">Oxidoreductase</keyword>
<evidence type="ECO:0000259" key="7">
    <source>
        <dbReference type="PROSITE" id="PS51471"/>
    </source>
</evidence>
<evidence type="ECO:0000256" key="3">
    <source>
        <dbReference type="ARBA" id="ARBA00022896"/>
    </source>
</evidence>
<protein>
    <recommendedName>
        <fullName evidence="7">Fe2OG dioxygenase domain-containing protein</fullName>
    </recommendedName>
</protein>
<dbReference type="PROSITE" id="PS51471">
    <property type="entry name" value="FE2OG_OXY"/>
    <property type="match status" value="1"/>
</dbReference>
<reference evidence="8 9" key="1">
    <citation type="submission" date="2018-03" db="EMBL/GenBank/DDBJ databases">
        <title>Draft Genome Sequences of the Obligatory Marine Myxobacteria Enhygromyxa salina SWB007.</title>
        <authorList>
            <person name="Poehlein A."/>
            <person name="Moghaddam J.A."/>
            <person name="Harms H."/>
            <person name="Alanjari M."/>
            <person name="Koenig G.M."/>
            <person name="Daniel R."/>
            <person name="Schaeberle T.F."/>
        </authorList>
    </citation>
    <scope>NUCLEOTIDE SEQUENCE [LARGE SCALE GENOMIC DNA]</scope>
    <source>
        <strain evidence="8 9">SWB007</strain>
    </source>
</reference>
<dbReference type="InterPro" id="IPR044862">
    <property type="entry name" value="Pro_4_hyd_alph_FE2OG_OXY"/>
</dbReference>
<evidence type="ECO:0000313" key="8">
    <source>
        <dbReference type="EMBL" id="PRP96315.1"/>
    </source>
</evidence>
<keyword evidence="3" id="KW-0847">Vitamin C</keyword>
<name>A0A2S9XTX8_9BACT</name>
<dbReference type="Proteomes" id="UP000238823">
    <property type="component" value="Unassembled WGS sequence"/>
</dbReference>
<dbReference type="RefSeq" id="WP_106093915.1">
    <property type="nucleotide sequence ID" value="NZ_PVNL01000135.1"/>
</dbReference>
<evidence type="ECO:0000313" key="9">
    <source>
        <dbReference type="Proteomes" id="UP000238823"/>
    </source>
</evidence>
<dbReference type="OrthoDB" id="269774at2"/>
<dbReference type="PANTHER" id="PTHR10869">
    <property type="entry name" value="PROLYL 4-HYDROXYLASE ALPHA SUBUNIT"/>
    <property type="match status" value="1"/>
</dbReference>
<dbReference type="Pfam" id="PF13640">
    <property type="entry name" value="2OG-FeII_Oxy_3"/>
    <property type="match status" value="1"/>
</dbReference>
<sequence>MELDGPKIQVLAGDAHCFTVDGLFDADECARWIARAEALGFGDAPINTGRGELRVPEIRNNDRTMLDDPGAAAALFERLEPVLPPDTEMYGKAFPLTGLNERLRFYRYAPGQRFALHRDGHYTRPDGSERSRLSLLVYLNEDFEGGQTLFFGAGTSELDRAVPRTGRVLVFPHGMYHEGGIVERGLKYVLRTDVMYAMPRRG</sequence>